<dbReference type="AlphaFoldDB" id="A0A2A9P8G0"/>
<dbReference type="GO" id="GO:0055088">
    <property type="term" value="P:lipid homeostasis"/>
    <property type="evidence" value="ECO:0007669"/>
    <property type="project" value="TreeGrafter"/>
</dbReference>
<keyword evidence="3" id="KW-1185">Reference proteome</keyword>
<dbReference type="GO" id="GO:0005504">
    <property type="term" value="F:fatty acid binding"/>
    <property type="evidence" value="ECO:0007669"/>
    <property type="project" value="TreeGrafter"/>
</dbReference>
<dbReference type="Gene3D" id="1.20.140.10">
    <property type="entry name" value="Butyryl-CoA Dehydrogenase, subunit A, domain 3"/>
    <property type="match status" value="1"/>
</dbReference>
<reference evidence="2 3" key="1">
    <citation type="journal article" date="2015" name="BMC Genomics">
        <title>Gene expression during zombie ant biting behavior reflects the complexity underlying fungal parasitic behavioral manipulation.</title>
        <authorList>
            <person name="de Bekker C."/>
            <person name="Ohm R.A."/>
            <person name="Loreto R.G."/>
            <person name="Sebastian A."/>
            <person name="Albert I."/>
            <person name="Merrow M."/>
            <person name="Brachmann A."/>
            <person name="Hughes D.P."/>
        </authorList>
    </citation>
    <scope>NUCLEOTIDE SEQUENCE [LARGE SCALE GENOMIC DNA]</scope>
    <source>
        <strain evidence="2 3">SC16a</strain>
    </source>
</reference>
<name>A0A2A9P8G0_OPHUN</name>
<dbReference type="PANTHER" id="PTHR10909">
    <property type="entry name" value="ELECTRON TRANSPORT OXIDOREDUCTASE"/>
    <property type="match status" value="1"/>
</dbReference>
<dbReference type="Proteomes" id="UP000037136">
    <property type="component" value="Unassembled WGS sequence"/>
</dbReference>
<evidence type="ECO:0000313" key="3">
    <source>
        <dbReference type="Proteomes" id="UP000037136"/>
    </source>
</evidence>
<dbReference type="PANTHER" id="PTHR10909:SF382">
    <property type="entry name" value="ACYL-COENZYME A OXIDASE"/>
    <property type="match status" value="1"/>
</dbReference>
<dbReference type="OrthoDB" id="538336at2759"/>
<dbReference type="EMBL" id="LAZP02000388">
    <property type="protein sequence ID" value="PFH57598.1"/>
    <property type="molecule type" value="Genomic_DNA"/>
</dbReference>
<evidence type="ECO:0000313" key="2">
    <source>
        <dbReference type="EMBL" id="PFH57598.1"/>
    </source>
</evidence>
<organism evidence="2 3">
    <name type="scientific">Ophiocordyceps unilateralis</name>
    <name type="common">Zombie-ant fungus</name>
    <name type="synonym">Torrubia unilateralis</name>
    <dbReference type="NCBI Taxonomy" id="268505"/>
    <lineage>
        <taxon>Eukaryota</taxon>
        <taxon>Fungi</taxon>
        <taxon>Dikarya</taxon>
        <taxon>Ascomycota</taxon>
        <taxon>Pezizomycotina</taxon>
        <taxon>Sordariomycetes</taxon>
        <taxon>Hypocreomycetidae</taxon>
        <taxon>Hypocreales</taxon>
        <taxon>Ophiocordycipitaceae</taxon>
        <taxon>Ophiocordyceps</taxon>
    </lineage>
</organism>
<dbReference type="GO" id="GO:0003997">
    <property type="term" value="F:acyl-CoA oxidase activity"/>
    <property type="evidence" value="ECO:0007669"/>
    <property type="project" value="InterPro"/>
</dbReference>
<dbReference type="GO" id="GO:0071949">
    <property type="term" value="F:FAD binding"/>
    <property type="evidence" value="ECO:0007669"/>
    <property type="project" value="InterPro"/>
</dbReference>
<dbReference type="GO" id="GO:0033540">
    <property type="term" value="P:fatty acid beta-oxidation using acyl-CoA oxidase"/>
    <property type="evidence" value="ECO:0007669"/>
    <property type="project" value="TreeGrafter"/>
</dbReference>
<dbReference type="STRING" id="268505.A0A2A9P8G0"/>
<reference evidence="2 3" key="2">
    <citation type="journal article" date="2017" name="Sci. Rep.">
        <title>Ant-infecting Ophiocordyceps genomes reveal a high diversity of potential behavioral manipulation genes and a possible major role for enterotoxins.</title>
        <authorList>
            <person name="de Bekker C."/>
            <person name="Ohm R.A."/>
            <person name="Evans H.C."/>
            <person name="Brachmann A."/>
            <person name="Hughes D.P."/>
        </authorList>
    </citation>
    <scope>NUCLEOTIDE SEQUENCE [LARGE SCALE GENOMIC DNA]</scope>
    <source>
        <strain evidence="2 3">SC16a</strain>
    </source>
</reference>
<comment type="caution">
    <text evidence="2">The sequence shown here is derived from an EMBL/GenBank/DDBJ whole genome shotgun (WGS) entry which is preliminary data.</text>
</comment>
<dbReference type="GO" id="GO:0005777">
    <property type="term" value="C:peroxisome"/>
    <property type="evidence" value="ECO:0007669"/>
    <property type="project" value="InterPro"/>
</dbReference>
<dbReference type="InterPro" id="IPR009100">
    <property type="entry name" value="AcylCoA_DH/oxidase_NM_dom_sf"/>
</dbReference>
<protein>
    <recommendedName>
        <fullName evidence="1">Acyl-CoA oxidase C-alpha1 domain-containing protein</fullName>
    </recommendedName>
</protein>
<evidence type="ECO:0000259" key="1">
    <source>
        <dbReference type="Pfam" id="PF22924"/>
    </source>
</evidence>
<feature type="domain" description="Acyl-CoA oxidase C-alpha1" evidence="1">
    <location>
        <begin position="262"/>
        <end position="393"/>
    </location>
</feature>
<dbReference type="Pfam" id="PF22924">
    <property type="entry name" value="ACOX_C_alpha1"/>
    <property type="match status" value="1"/>
</dbReference>
<dbReference type="SUPFAM" id="SSF47203">
    <property type="entry name" value="Acyl-CoA dehydrogenase C-terminal domain-like"/>
    <property type="match status" value="1"/>
</dbReference>
<sequence length="611" mass="67835">MTSDLLKQELWSPDRYREDASPAERIPVSYMRARSIVKHVGMTVDDITSLSPKFWELHLDYIMTADAATAVILVIHWNLCMGTIASHLKQRPDLGRLLRELEDFDTCGDFMLTEVGQGLDARNIETTATQNADGSFDLNTPRWEANKVMPPTTPLAGIPRVAVVFAQLIVDGDSRGVRPFIVRIHGEKTMMPGVTSRLMPARAGATSIDHAITTFDHVRLEASALLGDIAKPQDAYQNFLHHIQRVTVGSLSLSMIYIPVLRLSAYILGRYSQQRLVSQGRTTRKVPIMTFSTQHTPILTALTTASVLQVFADDTWRRFRLAKDDRIKSALACIVKQTATHPGRQLLEEMIDRCGWRGLYPHNQIIEMTSAMRGNSIAEGDVLVLCIRLASELLLGRYAVPKAADPTTLLAQHEAGVWKEASDVLAGIRAEGGTHRSDVFNARILPRARNLIQAIGDRMSYEAAVLSEKISPAMLELYETTCVLGDISWYVENLGCSRAALHSRHAAAVESLLPSLDEMLEATGAGAWATAPMLSAEEWKKWADGLTVFKAPKEEQLPQVTTIGSSCFYRDTKSVRVSVLRCNEKSDGDEIAWESFSQRNEVRNLLPKTIT</sequence>
<gene>
    <name evidence="2" type="ORF">XA68_14805</name>
</gene>
<dbReference type="InterPro" id="IPR012258">
    <property type="entry name" value="Acyl-CoA_oxidase"/>
</dbReference>
<dbReference type="InterPro" id="IPR055060">
    <property type="entry name" value="ACOX_C_alpha1"/>
</dbReference>
<dbReference type="InterPro" id="IPR036250">
    <property type="entry name" value="AcylCo_DH-like_C"/>
</dbReference>
<dbReference type="SUPFAM" id="SSF56645">
    <property type="entry name" value="Acyl-CoA dehydrogenase NM domain-like"/>
    <property type="match status" value="1"/>
</dbReference>
<dbReference type="Gene3D" id="2.40.110.10">
    <property type="entry name" value="Butyryl-CoA Dehydrogenase, subunit A, domain 2"/>
    <property type="match status" value="1"/>
</dbReference>
<accession>A0A2A9P8G0</accession>
<dbReference type="InterPro" id="IPR046373">
    <property type="entry name" value="Acyl-CoA_Oxase/DH_mid-dom_sf"/>
</dbReference>
<proteinExistence type="predicted"/>